<dbReference type="GO" id="GO:0031419">
    <property type="term" value="F:cobalamin binding"/>
    <property type="evidence" value="ECO:0007669"/>
    <property type="project" value="InterPro"/>
</dbReference>
<dbReference type="PANTHER" id="PTHR43409">
    <property type="entry name" value="ANAEROBIC MAGNESIUM-PROTOPORPHYRIN IX MONOMETHYL ESTER CYCLASE-RELATED"/>
    <property type="match status" value="1"/>
</dbReference>
<keyword evidence="2" id="KW-0949">S-adenosyl-L-methionine</keyword>
<evidence type="ECO:0000256" key="3">
    <source>
        <dbReference type="ARBA" id="ARBA00022723"/>
    </source>
</evidence>
<dbReference type="GO" id="GO:0003824">
    <property type="term" value="F:catalytic activity"/>
    <property type="evidence" value="ECO:0007669"/>
    <property type="project" value="InterPro"/>
</dbReference>
<proteinExistence type="predicted"/>
<dbReference type="InterPro" id="IPR036724">
    <property type="entry name" value="Cobalamin-bd_sf"/>
</dbReference>
<keyword evidence="5" id="KW-0411">Iron-sulfur</keyword>
<dbReference type="InterPro" id="IPR051198">
    <property type="entry name" value="BchE-like"/>
</dbReference>
<evidence type="ECO:0000256" key="2">
    <source>
        <dbReference type="ARBA" id="ARBA00022691"/>
    </source>
</evidence>
<feature type="non-terminal residue" evidence="7">
    <location>
        <position position="1"/>
    </location>
</feature>
<keyword evidence="4" id="KW-0408">Iron</keyword>
<feature type="non-terminal residue" evidence="7">
    <location>
        <position position="256"/>
    </location>
</feature>
<dbReference type="Pfam" id="PF02310">
    <property type="entry name" value="B12-binding"/>
    <property type="match status" value="1"/>
</dbReference>
<reference evidence="7" key="1">
    <citation type="journal article" date="2014" name="Front. Microbiol.">
        <title>High frequency of phylogenetically diverse reductive dehalogenase-homologous genes in deep subseafloor sedimentary metagenomes.</title>
        <authorList>
            <person name="Kawai M."/>
            <person name="Futagami T."/>
            <person name="Toyoda A."/>
            <person name="Takaki Y."/>
            <person name="Nishi S."/>
            <person name="Hori S."/>
            <person name="Arai W."/>
            <person name="Tsubouchi T."/>
            <person name="Morono Y."/>
            <person name="Uchiyama I."/>
            <person name="Ito T."/>
            <person name="Fujiyama A."/>
            <person name="Inagaki F."/>
            <person name="Takami H."/>
        </authorList>
    </citation>
    <scope>NUCLEOTIDE SEQUENCE</scope>
    <source>
        <strain evidence="7">Expedition CK06-06</strain>
    </source>
</reference>
<gene>
    <name evidence="7" type="ORF">S01H1_58156</name>
</gene>
<sequence>PLLRNINGIEPHTIFFKNYDTNVFNLPTDREEELFVKIITELNPKFVGFSVLSPYVPIARRLTKLVKDNSSSLVIWGGVHPTIFPEDCINEIDMLCIGEGEGAITDLAKHLLDGKSYQSIKNLWVKNGDHIIKNPMRPLIQDLDSIPFPSYGDSSYYFIDSNKITKDDSLLSDNYFWVQTSRGCPYSCSYCVNSLLRPLFKDLGPYTRRRSVGNIIREIKENLSLPRNMTDYVFFIDEVFGNEEPWLNEFESQYKK</sequence>
<evidence type="ECO:0000259" key="6">
    <source>
        <dbReference type="PROSITE" id="PS51332"/>
    </source>
</evidence>
<dbReference type="EMBL" id="BARS01037973">
    <property type="protein sequence ID" value="GAG17351.1"/>
    <property type="molecule type" value="Genomic_DNA"/>
</dbReference>
<comment type="caution">
    <text evidence="7">The sequence shown here is derived from an EMBL/GenBank/DDBJ whole genome shotgun (WGS) entry which is preliminary data.</text>
</comment>
<dbReference type="AlphaFoldDB" id="X0WX64"/>
<evidence type="ECO:0000313" key="7">
    <source>
        <dbReference type="EMBL" id="GAG17351.1"/>
    </source>
</evidence>
<dbReference type="SUPFAM" id="SSF52242">
    <property type="entry name" value="Cobalamin (vitamin B12)-binding domain"/>
    <property type="match status" value="1"/>
</dbReference>
<dbReference type="CDD" id="cd02068">
    <property type="entry name" value="radical_SAM_B12_BD"/>
    <property type="match status" value="1"/>
</dbReference>
<dbReference type="InterPro" id="IPR058240">
    <property type="entry name" value="rSAM_sf"/>
</dbReference>
<dbReference type="SUPFAM" id="SSF102114">
    <property type="entry name" value="Radical SAM enzymes"/>
    <property type="match status" value="1"/>
</dbReference>
<dbReference type="Gene3D" id="3.80.30.20">
    <property type="entry name" value="tm_1862 like domain"/>
    <property type="match status" value="1"/>
</dbReference>
<dbReference type="InterPro" id="IPR007197">
    <property type="entry name" value="rSAM"/>
</dbReference>
<dbReference type="Gene3D" id="3.40.50.280">
    <property type="entry name" value="Cobalamin-binding domain"/>
    <property type="match status" value="1"/>
</dbReference>
<dbReference type="GO" id="GO:0051536">
    <property type="term" value="F:iron-sulfur cluster binding"/>
    <property type="evidence" value="ECO:0007669"/>
    <property type="project" value="UniProtKB-KW"/>
</dbReference>
<keyword evidence="3" id="KW-0479">Metal-binding</keyword>
<dbReference type="PROSITE" id="PS51332">
    <property type="entry name" value="B12_BINDING"/>
    <property type="match status" value="1"/>
</dbReference>
<comment type="cofactor">
    <cofactor evidence="1">
        <name>[4Fe-4S] cluster</name>
        <dbReference type="ChEBI" id="CHEBI:49883"/>
    </cofactor>
</comment>
<evidence type="ECO:0000256" key="4">
    <source>
        <dbReference type="ARBA" id="ARBA00023004"/>
    </source>
</evidence>
<dbReference type="InterPro" id="IPR023404">
    <property type="entry name" value="rSAM_horseshoe"/>
</dbReference>
<name>X0WX64_9ZZZZ</name>
<evidence type="ECO:0000256" key="5">
    <source>
        <dbReference type="ARBA" id="ARBA00023014"/>
    </source>
</evidence>
<dbReference type="InterPro" id="IPR006158">
    <property type="entry name" value="Cobalamin-bd"/>
</dbReference>
<dbReference type="SFLD" id="SFLDG01082">
    <property type="entry name" value="B12-binding_domain_containing"/>
    <property type="match status" value="1"/>
</dbReference>
<dbReference type="GO" id="GO:0046872">
    <property type="term" value="F:metal ion binding"/>
    <property type="evidence" value="ECO:0007669"/>
    <property type="project" value="UniProtKB-KW"/>
</dbReference>
<protein>
    <recommendedName>
        <fullName evidence="6">B12-binding domain-containing protein</fullName>
    </recommendedName>
</protein>
<dbReference type="SFLD" id="SFLDS00029">
    <property type="entry name" value="Radical_SAM"/>
    <property type="match status" value="1"/>
</dbReference>
<feature type="domain" description="B12-binding" evidence="6">
    <location>
        <begin position="1"/>
        <end position="118"/>
    </location>
</feature>
<organism evidence="7">
    <name type="scientific">marine sediment metagenome</name>
    <dbReference type="NCBI Taxonomy" id="412755"/>
    <lineage>
        <taxon>unclassified sequences</taxon>
        <taxon>metagenomes</taxon>
        <taxon>ecological metagenomes</taxon>
    </lineage>
</organism>
<evidence type="ECO:0000256" key="1">
    <source>
        <dbReference type="ARBA" id="ARBA00001966"/>
    </source>
</evidence>
<accession>X0WX64</accession>
<dbReference type="PANTHER" id="PTHR43409:SF7">
    <property type="entry name" value="BLL1977 PROTEIN"/>
    <property type="match status" value="1"/>
</dbReference>